<dbReference type="KEGG" id="pasa:BAOM_4604"/>
<gene>
    <name evidence="1" type="ORF">BAOM_4604</name>
</gene>
<protein>
    <submittedName>
        <fullName evidence="1">Uncharacterized protein</fullName>
    </submittedName>
</protein>
<dbReference type="EMBL" id="CP026095">
    <property type="protein sequence ID" value="AZV45183.1"/>
    <property type="molecule type" value="Genomic_DNA"/>
</dbReference>
<evidence type="ECO:0000313" key="2">
    <source>
        <dbReference type="Proteomes" id="UP000283095"/>
    </source>
</evidence>
<dbReference type="RefSeq" id="WP_127762023.1">
    <property type="nucleotide sequence ID" value="NZ_CP026095.1"/>
</dbReference>
<evidence type="ECO:0000313" key="1">
    <source>
        <dbReference type="EMBL" id="AZV45183.1"/>
    </source>
</evidence>
<proteinExistence type="predicted"/>
<reference evidence="1 2" key="1">
    <citation type="submission" date="2018-01" db="EMBL/GenBank/DDBJ databases">
        <title>Bacillus asahii Genome sequencing and assembly.</title>
        <authorList>
            <person name="Jiang H."/>
            <person name="Feng Y."/>
            <person name="Zhao F."/>
            <person name="Lin X."/>
        </authorList>
    </citation>
    <scope>NUCLEOTIDE SEQUENCE [LARGE SCALE GENOMIC DNA]</scope>
    <source>
        <strain evidence="1 2">OM18</strain>
    </source>
</reference>
<dbReference type="AlphaFoldDB" id="A0A3T0KY11"/>
<dbReference type="Proteomes" id="UP000283095">
    <property type="component" value="Chromosome"/>
</dbReference>
<name>A0A3T0KY11_9BACI</name>
<organism evidence="1 2">
    <name type="scientific">Peribacillus asahii</name>
    <dbReference type="NCBI Taxonomy" id="228899"/>
    <lineage>
        <taxon>Bacteria</taxon>
        <taxon>Bacillati</taxon>
        <taxon>Bacillota</taxon>
        <taxon>Bacilli</taxon>
        <taxon>Bacillales</taxon>
        <taxon>Bacillaceae</taxon>
        <taxon>Peribacillus</taxon>
    </lineage>
</organism>
<accession>A0A3T0KY11</accession>
<sequence>MKVYVLATGDPDWQNIMADYKPFGGGWVVAVNEEYLSFYKLTGKLADGTPVLDIGTCERFDVYWRHGLNEPDFDWLIGATFIEAIEKLKRPSMRQH</sequence>